<feature type="compositionally biased region" description="Basic and acidic residues" evidence="1">
    <location>
        <begin position="40"/>
        <end position="49"/>
    </location>
</feature>
<feature type="compositionally biased region" description="Basic and acidic residues" evidence="1">
    <location>
        <begin position="67"/>
        <end position="78"/>
    </location>
</feature>
<dbReference type="Proteomes" id="UP000008312">
    <property type="component" value="Unassembled WGS sequence"/>
</dbReference>
<name>D8M143_BLAHO</name>
<accession>D8M143</accession>
<gene>
    <name evidence="2" type="ORF">GSBLH_T00006345001</name>
</gene>
<feature type="compositionally biased region" description="Low complexity" evidence="1">
    <location>
        <begin position="187"/>
        <end position="199"/>
    </location>
</feature>
<feature type="compositionally biased region" description="Basic and acidic residues" evidence="1">
    <location>
        <begin position="111"/>
        <end position="123"/>
    </location>
</feature>
<feature type="compositionally biased region" description="Basic and acidic residues" evidence="1">
    <location>
        <begin position="147"/>
        <end position="165"/>
    </location>
</feature>
<feature type="region of interest" description="Disordered" evidence="1">
    <location>
        <begin position="1"/>
        <end position="199"/>
    </location>
</feature>
<dbReference type="RefSeq" id="XP_012895830.1">
    <property type="nucleotide sequence ID" value="XM_013040376.1"/>
</dbReference>
<feature type="compositionally biased region" description="Basic and acidic residues" evidence="1">
    <location>
        <begin position="89"/>
        <end position="98"/>
    </location>
</feature>
<protein>
    <submittedName>
        <fullName evidence="2">Uncharacterized protein</fullName>
    </submittedName>
</protein>
<organism evidence="2">
    <name type="scientific">Blastocystis hominis</name>
    <dbReference type="NCBI Taxonomy" id="12968"/>
    <lineage>
        <taxon>Eukaryota</taxon>
        <taxon>Sar</taxon>
        <taxon>Stramenopiles</taxon>
        <taxon>Bigyra</taxon>
        <taxon>Opalozoa</taxon>
        <taxon>Opalinata</taxon>
        <taxon>Blastocystidae</taxon>
        <taxon>Blastocystis</taxon>
    </lineage>
</organism>
<evidence type="ECO:0000313" key="2">
    <source>
        <dbReference type="EMBL" id="CBK21782.2"/>
    </source>
</evidence>
<evidence type="ECO:0000313" key="3">
    <source>
        <dbReference type="Proteomes" id="UP000008312"/>
    </source>
</evidence>
<proteinExistence type="predicted"/>
<sequence>MENTEDQAPVVVRPMIVCKLKDQSPNTVTVSEEISPMATKNEKSGKSAEEPAQQPNPEAPAPVSEAPKAEEPKQDDNKQNAVAAPADPQTRKSDKEAVAENANTNVSNESTPKEVVKTEEHENPQPVNGAENDEKPKEGGDQNSEQTETKNPEGEPGSEKKEIPAKKTGKNGGRGRGKVETQNPMPMQTQNRTQRQMQR</sequence>
<dbReference type="AlphaFoldDB" id="D8M143"/>
<feature type="compositionally biased region" description="Polar residues" evidence="1">
    <location>
        <begin position="23"/>
        <end position="32"/>
    </location>
</feature>
<feature type="compositionally biased region" description="Polar residues" evidence="1">
    <location>
        <begin position="101"/>
        <end position="110"/>
    </location>
</feature>
<keyword evidence="3" id="KW-1185">Reference proteome</keyword>
<feature type="compositionally biased region" description="Basic residues" evidence="1">
    <location>
        <begin position="167"/>
        <end position="176"/>
    </location>
</feature>
<dbReference type="GeneID" id="24922470"/>
<evidence type="ECO:0000256" key="1">
    <source>
        <dbReference type="SAM" id="MobiDB-lite"/>
    </source>
</evidence>
<dbReference type="EMBL" id="FN668644">
    <property type="protein sequence ID" value="CBK21782.2"/>
    <property type="molecule type" value="Genomic_DNA"/>
</dbReference>
<reference evidence="2" key="1">
    <citation type="submission" date="2010-02" db="EMBL/GenBank/DDBJ databases">
        <title>Sequencing and annotation of the Blastocystis hominis genome.</title>
        <authorList>
            <person name="Wincker P."/>
        </authorList>
    </citation>
    <scope>NUCLEOTIDE SEQUENCE</scope>
    <source>
        <strain evidence="2">Singapore isolate B</strain>
    </source>
</reference>
<dbReference type="InParanoid" id="D8M143"/>